<dbReference type="InterPro" id="IPR001387">
    <property type="entry name" value="Cro/C1-type_HTH"/>
</dbReference>
<dbReference type="Pfam" id="PF13693">
    <property type="entry name" value="HTH_35"/>
    <property type="match status" value="1"/>
</dbReference>
<protein>
    <submittedName>
        <fullName evidence="6">DNA-binding protein</fullName>
    </submittedName>
</protein>
<evidence type="ECO:0000256" key="4">
    <source>
        <dbReference type="ARBA" id="ARBA00023163"/>
    </source>
</evidence>
<dbReference type="EMBL" id="LXSF01000012">
    <property type="protein sequence ID" value="OAM15261.1"/>
    <property type="molecule type" value="Genomic_DNA"/>
</dbReference>
<evidence type="ECO:0000256" key="2">
    <source>
        <dbReference type="ARBA" id="ARBA00023015"/>
    </source>
</evidence>
<evidence type="ECO:0000313" key="7">
    <source>
        <dbReference type="Proteomes" id="UP000078003"/>
    </source>
</evidence>
<dbReference type="Gene3D" id="1.10.260.40">
    <property type="entry name" value="lambda repressor-like DNA-binding domains"/>
    <property type="match status" value="1"/>
</dbReference>
<dbReference type="PROSITE" id="PS50943">
    <property type="entry name" value="HTH_CROC1"/>
    <property type="match status" value="1"/>
</dbReference>
<keyword evidence="4" id="KW-0804">Transcription</keyword>
<dbReference type="GO" id="GO:0003677">
    <property type="term" value="F:DNA binding"/>
    <property type="evidence" value="ECO:0007669"/>
    <property type="project" value="UniProtKB-KW"/>
</dbReference>
<evidence type="ECO:0000256" key="1">
    <source>
        <dbReference type="ARBA" id="ARBA00006157"/>
    </source>
</evidence>
<evidence type="ECO:0000259" key="5">
    <source>
        <dbReference type="PROSITE" id="PS50943"/>
    </source>
</evidence>
<dbReference type="AlphaFoldDB" id="A0A1A9RCD8"/>
<name>A0A1A9RCD8_EIKCO</name>
<accession>A0A1A9RCD8</accession>
<evidence type="ECO:0000256" key="3">
    <source>
        <dbReference type="ARBA" id="ARBA00023125"/>
    </source>
</evidence>
<gene>
    <name evidence="6" type="ORF">A7P85_08755</name>
</gene>
<keyword evidence="3 6" id="KW-0238">DNA-binding</keyword>
<comment type="similarity">
    <text evidence="1">Belongs to the ner transcriptional regulatory family.</text>
</comment>
<organism evidence="6 7">
    <name type="scientific">Eikenella corrodens</name>
    <dbReference type="NCBI Taxonomy" id="539"/>
    <lineage>
        <taxon>Bacteria</taxon>
        <taxon>Pseudomonadati</taxon>
        <taxon>Pseudomonadota</taxon>
        <taxon>Betaproteobacteria</taxon>
        <taxon>Neisseriales</taxon>
        <taxon>Neisseriaceae</taxon>
        <taxon>Eikenella</taxon>
    </lineage>
</organism>
<dbReference type="InterPro" id="IPR038722">
    <property type="entry name" value="Ner_HTH_dom"/>
</dbReference>
<dbReference type="InterPro" id="IPR010982">
    <property type="entry name" value="Lambda_DNA-bd_dom_sf"/>
</dbReference>
<proteinExistence type="inferred from homology"/>
<evidence type="ECO:0000313" key="6">
    <source>
        <dbReference type="EMBL" id="OAM15261.1"/>
    </source>
</evidence>
<keyword evidence="2" id="KW-0805">Transcription regulation</keyword>
<dbReference type="SUPFAM" id="SSF47413">
    <property type="entry name" value="lambda repressor-like DNA-binding domains"/>
    <property type="match status" value="1"/>
</dbReference>
<dbReference type="RefSeq" id="WP_064104683.1">
    <property type="nucleotide sequence ID" value="NZ_LXSF01000012.1"/>
</dbReference>
<sequence length="92" mass="10414">MKKNLAEKVAPESLDWHRADIIAALKKQGWSIRALAAQVNVHPTTLYSALVKPYPKSEQVIADALGMRPEQIWPQRYAARNFQPVLHRTVNA</sequence>
<comment type="caution">
    <text evidence="6">The sequence shown here is derived from an EMBL/GenBank/DDBJ whole genome shotgun (WGS) entry which is preliminary data.</text>
</comment>
<reference evidence="7" key="1">
    <citation type="submission" date="2016-05" db="EMBL/GenBank/DDBJ databases">
        <title>Draft genome of Corynebacterium afermentans subsp. afermentans LCDC 88199T.</title>
        <authorList>
            <person name="Bernier A.-M."/>
            <person name="Bernard K."/>
        </authorList>
    </citation>
    <scope>NUCLEOTIDE SEQUENCE [LARGE SCALE GENOMIC DNA]</scope>
    <source>
        <strain evidence="7">NML01-0328</strain>
    </source>
</reference>
<dbReference type="Proteomes" id="UP000078003">
    <property type="component" value="Unassembled WGS sequence"/>
</dbReference>
<feature type="domain" description="HTH cro/C1-type" evidence="5">
    <location>
        <begin position="21"/>
        <end position="72"/>
    </location>
</feature>